<accession>A0A0E9V6V7</accession>
<dbReference type="AlphaFoldDB" id="A0A0E9V6V7"/>
<keyword evidence="1" id="KW-0472">Membrane</keyword>
<protein>
    <submittedName>
        <fullName evidence="2">Uncharacterized protein</fullName>
    </submittedName>
</protein>
<keyword evidence="1" id="KW-1133">Transmembrane helix</keyword>
<feature type="transmembrane region" description="Helical" evidence="1">
    <location>
        <begin position="33"/>
        <end position="59"/>
    </location>
</feature>
<proteinExistence type="predicted"/>
<evidence type="ECO:0000256" key="1">
    <source>
        <dbReference type="SAM" id="Phobius"/>
    </source>
</evidence>
<reference evidence="2" key="2">
    <citation type="journal article" date="2015" name="Fish Shellfish Immunol.">
        <title>Early steps in the European eel (Anguilla anguilla)-Vibrio vulnificus interaction in the gills: Role of the RtxA13 toxin.</title>
        <authorList>
            <person name="Callol A."/>
            <person name="Pajuelo D."/>
            <person name="Ebbesson L."/>
            <person name="Teles M."/>
            <person name="MacKenzie S."/>
            <person name="Amaro C."/>
        </authorList>
    </citation>
    <scope>NUCLEOTIDE SEQUENCE</scope>
</reference>
<keyword evidence="1" id="KW-0812">Transmembrane</keyword>
<evidence type="ECO:0000313" key="2">
    <source>
        <dbReference type="EMBL" id="JAH73839.1"/>
    </source>
</evidence>
<sequence length="65" mass="7793">MEFLYYLCTQVCCTIILLHQVSDFETAVNNIYLFFSFVIFQNGLFSVSLRILKLFLYFFCCLPLW</sequence>
<name>A0A0E9V6V7_ANGAN</name>
<reference evidence="2" key="1">
    <citation type="submission" date="2014-11" db="EMBL/GenBank/DDBJ databases">
        <authorList>
            <person name="Amaro Gonzalez C."/>
        </authorList>
    </citation>
    <scope>NUCLEOTIDE SEQUENCE</scope>
</reference>
<dbReference type="EMBL" id="GBXM01034738">
    <property type="protein sequence ID" value="JAH73839.1"/>
    <property type="molecule type" value="Transcribed_RNA"/>
</dbReference>
<organism evidence="2">
    <name type="scientific">Anguilla anguilla</name>
    <name type="common">European freshwater eel</name>
    <name type="synonym">Muraena anguilla</name>
    <dbReference type="NCBI Taxonomy" id="7936"/>
    <lineage>
        <taxon>Eukaryota</taxon>
        <taxon>Metazoa</taxon>
        <taxon>Chordata</taxon>
        <taxon>Craniata</taxon>
        <taxon>Vertebrata</taxon>
        <taxon>Euteleostomi</taxon>
        <taxon>Actinopterygii</taxon>
        <taxon>Neopterygii</taxon>
        <taxon>Teleostei</taxon>
        <taxon>Anguilliformes</taxon>
        <taxon>Anguillidae</taxon>
        <taxon>Anguilla</taxon>
    </lineage>
</organism>